<dbReference type="Proteomes" id="UP001501222">
    <property type="component" value="Unassembled WGS sequence"/>
</dbReference>
<feature type="domain" description="ApeA N-terminal" evidence="2">
    <location>
        <begin position="69"/>
        <end position="270"/>
    </location>
</feature>
<comment type="caution">
    <text evidence="3">The sequence shown here is derived from an EMBL/GenBank/DDBJ whole genome shotgun (WGS) entry which is preliminary data.</text>
</comment>
<name>A0ABP6VP73_9ACTN</name>
<proteinExistence type="predicted"/>
<protein>
    <recommendedName>
        <fullName evidence="2">ApeA N-terminal domain-containing protein</fullName>
    </recommendedName>
</protein>
<evidence type="ECO:0000313" key="4">
    <source>
        <dbReference type="Proteomes" id="UP001501222"/>
    </source>
</evidence>
<evidence type="ECO:0000313" key="3">
    <source>
        <dbReference type="EMBL" id="GAA3537257.1"/>
    </source>
</evidence>
<dbReference type="InterPro" id="IPR041223">
    <property type="entry name" value="ApeA_NTD"/>
</dbReference>
<feature type="region of interest" description="Disordered" evidence="1">
    <location>
        <begin position="313"/>
        <end position="349"/>
    </location>
</feature>
<gene>
    <name evidence="3" type="ORF">GCM10022235_00890</name>
</gene>
<accession>A0ABP6VP73</accession>
<keyword evidence="4" id="KW-1185">Reference proteome</keyword>
<reference evidence="4" key="1">
    <citation type="journal article" date="2019" name="Int. J. Syst. Evol. Microbiol.">
        <title>The Global Catalogue of Microorganisms (GCM) 10K type strain sequencing project: providing services to taxonomists for standard genome sequencing and annotation.</title>
        <authorList>
            <consortium name="The Broad Institute Genomics Platform"/>
            <consortium name="The Broad Institute Genome Sequencing Center for Infectious Disease"/>
            <person name="Wu L."/>
            <person name="Ma J."/>
        </authorList>
    </citation>
    <scope>NUCLEOTIDE SEQUENCE [LARGE SCALE GENOMIC DNA]</scope>
    <source>
        <strain evidence="4">JCM 16928</strain>
    </source>
</reference>
<feature type="compositionally biased region" description="Basic residues" evidence="1">
    <location>
        <begin position="322"/>
        <end position="331"/>
    </location>
</feature>
<evidence type="ECO:0000259" key="2">
    <source>
        <dbReference type="Pfam" id="PF18862"/>
    </source>
</evidence>
<organism evidence="3 4">
    <name type="scientific">Kribbella ginsengisoli</name>
    <dbReference type="NCBI Taxonomy" id="363865"/>
    <lineage>
        <taxon>Bacteria</taxon>
        <taxon>Bacillati</taxon>
        <taxon>Actinomycetota</taxon>
        <taxon>Actinomycetes</taxon>
        <taxon>Propionibacteriales</taxon>
        <taxon>Kribbellaceae</taxon>
        <taxon>Kribbella</taxon>
    </lineage>
</organism>
<dbReference type="EMBL" id="BAABAA010000001">
    <property type="protein sequence ID" value="GAA3537257.1"/>
    <property type="molecule type" value="Genomic_DNA"/>
</dbReference>
<dbReference type="Pfam" id="PF18862">
    <property type="entry name" value="ApeA_NTD1"/>
    <property type="match status" value="1"/>
</dbReference>
<sequence>MQAVPDGHPAMLHDTGSQIELSFMFEYGTELERMVTGRMVVWGDDPEYRNHDYELPEVAWFADARGSFCLVDPRGWRTIGGLGREGRIRFRTAVLTGHRGITYAKINAVRSRVEGLERWMAITSVHHERLRNRDDGATDLITLKRHEPVVFSRQLNAALVPSYVFKESGVPGQKLINDEIHVLTKATTARDWNDDLDLHRSIRELLVVAGWERCGIKDIEVRRDSDPERAIAGNVLAPRWAPVTTYALDRPKGAAHQDRFLFSYDDIGATGVRRWARLRGTYRRGRPALSVSGTGVALRLRIGRIRRRRLRRMARPSCRSAVGRRPRGRRNRLADLGPAVHARLRPQAG</sequence>
<evidence type="ECO:0000256" key="1">
    <source>
        <dbReference type="SAM" id="MobiDB-lite"/>
    </source>
</evidence>